<dbReference type="InterPro" id="IPR020841">
    <property type="entry name" value="PKS_Beta-ketoAc_synthase_dom"/>
</dbReference>
<dbReference type="PANTHER" id="PTHR43775">
    <property type="entry name" value="FATTY ACID SYNTHASE"/>
    <property type="match status" value="1"/>
</dbReference>
<feature type="domain" description="Carrier" evidence="11">
    <location>
        <begin position="2152"/>
        <end position="2229"/>
    </location>
</feature>
<dbReference type="PROSITE" id="PS52019">
    <property type="entry name" value="PKS_MFAS_DH"/>
    <property type="match status" value="1"/>
</dbReference>
<dbReference type="InterPro" id="IPR001227">
    <property type="entry name" value="Ac_transferase_dom_sf"/>
</dbReference>
<feature type="region of interest" description="C-terminal hotdog fold" evidence="9">
    <location>
        <begin position="917"/>
        <end position="1068"/>
    </location>
</feature>
<dbReference type="Pfam" id="PF02801">
    <property type="entry name" value="Ketoacyl-synt_C"/>
    <property type="match status" value="1"/>
</dbReference>
<feature type="active site" description="Proton acceptor; for dehydratase activity" evidence="9">
    <location>
        <position position="780"/>
    </location>
</feature>
<feature type="region of interest" description="Disordered" evidence="10">
    <location>
        <begin position="217"/>
        <end position="263"/>
    </location>
</feature>
<dbReference type="GO" id="GO:0016491">
    <property type="term" value="F:oxidoreductase activity"/>
    <property type="evidence" value="ECO:0007669"/>
    <property type="project" value="UniProtKB-KW"/>
</dbReference>
<dbReference type="GO" id="GO:0031177">
    <property type="term" value="F:phosphopantetheine binding"/>
    <property type="evidence" value="ECO:0007669"/>
    <property type="project" value="InterPro"/>
</dbReference>
<dbReference type="InterPro" id="IPR050091">
    <property type="entry name" value="PKS_NRPS_Biosynth_Enz"/>
</dbReference>
<dbReference type="GO" id="GO:0004312">
    <property type="term" value="F:fatty acid synthase activity"/>
    <property type="evidence" value="ECO:0007669"/>
    <property type="project" value="TreeGrafter"/>
</dbReference>
<evidence type="ECO:0000259" key="13">
    <source>
        <dbReference type="PROSITE" id="PS52019"/>
    </source>
</evidence>
<keyword evidence="6" id="KW-0511">Multifunctional enzyme</keyword>
<dbReference type="Pfam" id="PF14765">
    <property type="entry name" value="PS-DH"/>
    <property type="match status" value="1"/>
</dbReference>
<keyword evidence="2" id="KW-0596">Phosphopantetheine</keyword>
<dbReference type="InterPro" id="IPR020807">
    <property type="entry name" value="PKS_DH"/>
</dbReference>
<dbReference type="SUPFAM" id="SSF47336">
    <property type="entry name" value="ACP-like"/>
    <property type="match status" value="1"/>
</dbReference>
<gene>
    <name evidence="14" type="ORF">ACRE_042950</name>
</gene>
<dbReference type="InterPro" id="IPR000542">
    <property type="entry name" value="Carn_acyl_trans"/>
</dbReference>
<dbReference type="Gene3D" id="3.10.129.110">
    <property type="entry name" value="Polyketide synthase dehydratase"/>
    <property type="match status" value="1"/>
</dbReference>
<dbReference type="PROSITE" id="PS50075">
    <property type="entry name" value="CARRIER"/>
    <property type="match status" value="1"/>
</dbReference>
<dbReference type="PROSITE" id="PS52004">
    <property type="entry name" value="KS3_2"/>
    <property type="match status" value="1"/>
</dbReference>
<dbReference type="InterPro" id="IPR009081">
    <property type="entry name" value="PP-bd_ACP"/>
</dbReference>
<evidence type="ECO:0000259" key="12">
    <source>
        <dbReference type="PROSITE" id="PS52004"/>
    </source>
</evidence>
<comment type="caution">
    <text evidence="14">The sequence shown here is derived from an EMBL/GenBank/DDBJ whole genome shotgun (WGS) entry which is preliminary data.</text>
</comment>
<dbReference type="Proteomes" id="UP000029964">
    <property type="component" value="Unassembled WGS sequence"/>
</dbReference>
<feature type="active site" description="Proton acceptor" evidence="8">
    <location>
        <position position="2574"/>
    </location>
</feature>
<dbReference type="Gene3D" id="3.30.559.70">
    <property type="entry name" value="Choline/Carnitine o-acyltransferase, domain 2"/>
    <property type="match status" value="1"/>
</dbReference>
<dbReference type="InterPro" id="IPR029063">
    <property type="entry name" value="SAM-dependent_MTases_sf"/>
</dbReference>
<dbReference type="Pfam" id="PF23297">
    <property type="entry name" value="ACP_SdgA_C"/>
    <property type="match status" value="1"/>
</dbReference>
<dbReference type="InterPro" id="IPR016035">
    <property type="entry name" value="Acyl_Trfase/lysoPLipase"/>
</dbReference>
<keyword evidence="4" id="KW-0808">Transferase</keyword>
<dbReference type="Gene3D" id="3.40.47.10">
    <property type="match status" value="2"/>
</dbReference>
<keyword evidence="3" id="KW-0597">Phosphoprotein</keyword>
<dbReference type="CDD" id="cd00833">
    <property type="entry name" value="PKS"/>
    <property type="match status" value="1"/>
</dbReference>
<proteinExistence type="inferred from homology"/>
<evidence type="ECO:0000313" key="14">
    <source>
        <dbReference type="EMBL" id="KFH44962.1"/>
    </source>
</evidence>
<dbReference type="InterPro" id="IPR014043">
    <property type="entry name" value="Acyl_transferase_dom"/>
</dbReference>
<dbReference type="InterPro" id="IPR057326">
    <property type="entry name" value="KR_dom"/>
</dbReference>
<evidence type="ECO:0000256" key="1">
    <source>
        <dbReference type="ARBA" id="ARBA00005232"/>
    </source>
</evidence>
<dbReference type="Gene3D" id="3.40.50.150">
    <property type="entry name" value="Vaccinia Virus protein VP39"/>
    <property type="match status" value="1"/>
</dbReference>
<keyword evidence="15" id="KW-1185">Reference proteome</keyword>
<dbReference type="STRING" id="857340.A0A086T6I0"/>
<dbReference type="InterPro" id="IPR036291">
    <property type="entry name" value="NAD(P)-bd_dom_sf"/>
</dbReference>
<sequence length="2859" mass="310920">MLNDDGKSYSFDERGDGYGRGEGIATLVLKRLDDAIADGDPIRAIIRNSGINHDGKTNGISYPSPEAQQELAELVYAEAGLDPRETEYVEAHGTGTQAGDKVEMTAIRKVFCENRDSEVLLGSVKANVGHTESTSGIAAVIKTVLMLEKGFIPTLPSLVEVKSSIKKLMEYPVRIPKSPEPWEPTLRKDGSLNFGFGGTNGHVILESASGARFLNGQRLNDHGANGHGANGHQSNGHPVDHRDLNGSSLNGTQTNGASQGEEAQSVSPQLFVFSAKAKSSLSAGVRELQKWITDEKDVDLQSLAYTLGCRRSLMAWRSTCVASTTEDLLTSMTKAPPVRVSLSKPQPIVFLFTGQGAQWYAMGRELLETDSAFRDSIVRSDQILQSLGMTWSLVEELLKDKSSSRMDQSEVAQPASTAVQVALVDMLRKLRIVPQAVLGHSSGEIAAAYAAGALTQAEVMRISLRRSQISQWVRDSVPSPGGMMAVGLGEPEVLPYLERTNGELRDVALASIACVNSPQSTTLTGDRQAVEHVQKLLEKDSVFNRLLRVDTAYHSHHMSIVAPRYEKELGNIQGSALSAGGVRFFSSETTQEKSSGFGSRYWVDNLVSQVRFSEALETLCHALVQENGKTDGGAIAPLFIEVGPHAALKGPFTQTIQALQLPDFDYQYTSVLLRGQDARHSVLAAAGKALELGCPVDVAAVNSYGASSAAALQKVLTTLPPYSWDFSTRFWHESRLSASYRFRHHPYHDILGLRVVSGNSIHPTWRQILSVDRQPWLRDHVIDNFKIFPGSGYMCMAIEAVLQLASEVRPGQANPLDAPYQVKLRDVRFLKALVVPDSPGTVEVQLLLTGGDDVFTPRDFSVVSISPGGQWAEHCCGSVFMISGHGADANDVEGTRESGIAASARAEWLQRIRSTCTETFDHDTIYAEMKANGNTYGPTFADIQHIKLGDHRGVATVEIPNVISLMPGQHMHPHRIHPSTLDAIAHALIPVKSQARKSGSVMPTSIGELTVSSLMPNQPGHLVDVAIESTSSSTTKAVVVPKDDASTSEPLLSISGMETVAIGETQHLEDPDSKLKRPLHIEWEEDADFFSARAGELTSRQQLEEHVSSYISRYVLKKPSLRILEAEPAAASKSLVKASAAALGAMKQPIVSYSICARSPEAIEELKSSFEAADDTLAVSARFEVLDLSQGPQSDGRSSQASEAYDMVILNYDAYATAAVAQVLSNVRAQLRPGGALLFVGEGNAPGNMSQMLNENSFSSPEPATVGLNTHESPGLESFYCVVSIALASQRAASAPSSIQIIPDLQGKLRDFASQLSDAISNDTALEGVTSAVVPPSSSWLPEGSIDPAATYIILDEGTSPLLLEPSSSIFAELRSLAFATKSVLWVSMRSDGKNSESESDMLMATGFTRVIRKEIEGLKLVTLTVKQDLANHSAIIQAVSGILKVSFIEARDRICELEYQYNNNAVVVPRLRVAPHYERWSQGRAAENGDAAVTEDISLARERPLKLEVEVPGLLSSMRFTDDGPRTSLGDHEVEVQAQSYGVNSNSVEMAMGHLNEDQATGPTWVSEWAGVVTAVGAGLSDKWKVGDQVCGLGGAYCEPYANVPRIKGPDLELMRPLPSSMLFADASASLLAYTTAWLALNDIARLAPGRTVLVHSAETATGQAAVLIAQLLGADVFATVKDAQAKSLVVETLHVAETNVYSSQHTTFKQGVLRQTADRGVDVILNSLDDFHLQENWDALAPFGTFFELREGHKSSMQAPFGKNATFTSLGLGLLIRQRPDVVGKAMDKVIDLINEGKITSIHSTQILPIGQIETAFRLVSKGPIPGKVVLEVENGAIVRATVPKPSKLNLSADGTYVVPGGLGSLGEKICVWLAVHGAKHIVALNRSGTTRYPEDLVKLEKELEKHGAKLYRPACDVTDEARVREIAAWCAANLPPVRAIIQSAASFVDKVLENMTGDNFNNGVRPKRDGTMNIYNAFVNDQLEAVVLLSSAAGVLGSKGQTHYNTGNAFQEGFGLQKVAEQAASGLKTHFTVIQPALITGSDADVTGAHRRKMFHRQGGVMVTFSEVLALIEYSMGEQARQDGYTQLVLGVDPSAIPDDGTFNLRFMNDIVQPQTGIQEAADDTGAARSVGTASAGQMLRAAAGDREQMQKVVVEAIASRIRELVAISGDDLGTSMPLVELGVDSLVAIELKNWISRELEASLQTSQILDAASIASLAAIVVETTNIGKNPANGTEVNGANGDAANAAHPDAAEAADARSANTAKATHGHECCAASKELPVMPLLDLDTICDLYYKAIEHLMTPEQRAHLLDQFRMLKQPGGLGRKLHARLMQRFQDPTIDNWLFEPANEQVYTGRNYPLSPWGGMAGPDGSGSFPHRQAERAAIVSLSALKFKRILEAGKMEPTVIGGRPQCTYMHNWLFNTYREPVVGVDRMQKMPPKEYIAVLRKGHMFRVDPVGDDGAILPFAKLEAAFQAIIDKDIDNDAWESILTADDRNSWARSALEAHPDNRLYLDMVQGAMFLVCLDEAAPTNSEERMDTMLLNRGFNRWYDKGLKLIVCSNGVSGMHVDHSMIDGMTIRELYEARTEAIKTYKRDDANNQTTNGVHEEAVQVQQYPFHASPDMLDRIRHIRERYIAETSNIGFTKWTCDRFGQDYFQSIRMPAKGIYETMVQLGSKYYLGRNEPCWSAISMGHYHKGRIDIIQTFTREMQSFCNVVDDADVEPSLKLALLKDAARSHGVNIQRAMQGKGYERQLVALETQLREGEEKPTIYTDPVYQAMRPHWVMTGSTDIGSAGGGEFGFILRHPDSVWLQYLIEPDKAYFIIVMKKDERERFVASMEKAAAVVQGLLDIEAKS</sequence>
<dbReference type="SMART" id="SM00822">
    <property type="entry name" value="PKS_KR"/>
    <property type="match status" value="1"/>
</dbReference>
<dbReference type="Gene3D" id="3.90.180.10">
    <property type="entry name" value="Medium-chain alcohol dehydrogenases, catalytic domain"/>
    <property type="match status" value="1"/>
</dbReference>
<feature type="domain" description="Ketosynthase family 3 (KS3)" evidence="12">
    <location>
        <begin position="1"/>
        <end position="207"/>
    </location>
</feature>
<feature type="region of interest" description="Disordered" evidence="10">
    <location>
        <begin position="2234"/>
        <end position="2266"/>
    </location>
</feature>
<dbReference type="InterPro" id="IPR039551">
    <property type="entry name" value="Cho/carn_acyl_trans"/>
</dbReference>
<feature type="domain" description="PKS/mFAS DH" evidence="13">
    <location>
        <begin position="748"/>
        <end position="1068"/>
    </location>
</feature>
<name>A0A086T6I0_HAPC1</name>
<dbReference type="EMBL" id="JPKY01000040">
    <property type="protein sequence ID" value="KFH44962.1"/>
    <property type="molecule type" value="Genomic_DNA"/>
</dbReference>
<protein>
    <submittedName>
        <fullName evidence="14">Nonribosomal peptide synthetase-like protein</fullName>
    </submittedName>
</protein>
<keyword evidence="7" id="KW-0012">Acyltransferase</keyword>
<dbReference type="SUPFAM" id="SSF53335">
    <property type="entry name" value="S-adenosyl-L-methionine-dependent methyltransferases"/>
    <property type="match status" value="1"/>
</dbReference>
<evidence type="ECO:0000256" key="4">
    <source>
        <dbReference type="ARBA" id="ARBA00022679"/>
    </source>
</evidence>
<dbReference type="SUPFAM" id="SSF52151">
    <property type="entry name" value="FabD/lysophospholipase-like"/>
    <property type="match status" value="1"/>
</dbReference>
<dbReference type="Pfam" id="PF21089">
    <property type="entry name" value="PKS_DH_N"/>
    <property type="match status" value="1"/>
</dbReference>
<dbReference type="SUPFAM" id="SSF53901">
    <property type="entry name" value="Thiolase-like"/>
    <property type="match status" value="1"/>
</dbReference>
<dbReference type="Gene3D" id="3.40.50.720">
    <property type="entry name" value="NAD(P)-binding Rossmann-like Domain"/>
    <property type="match status" value="2"/>
</dbReference>
<dbReference type="Gene3D" id="1.10.1200.10">
    <property type="entry name" value="ACP-like"/>
    <property type="match status" value="1"/>
</dbReference>
<dbReference type="Pfam" id="PF08659">
    <property type="entry name" value="KR"/>
    <property type="match status" value="1"/>
</dbReference>
<dbReference type="InterPro" id="IPR014030">
    <property type="entry name" value="Ketoacyl_synth_N"/>
</dbReference>
<dbReference type="Pfam" id="PF00698">
    <property type="entry name" value="Acyl_transf_1"/>
    <property type="match status" value="1"/>
</dbReference>
<dbReference type="Pfam" id="PF00755">
    <property type="entry name" value="Carn_acyltransf"/>
    <property type="match status" value="1"/>
</dbReference>
<comment type="similarity">
    <text evidence="1">Belongs to the carnitine/choline acetyltransferase family.</text>
</comment>
<dbReference type="HOGENOM" id="CLU_000022_31_6_1"/>
<dbReference type="GO" id="GO:0044550">
    <property type="term" value="P:secondary metabolite biosynthetic process"/>
    <property type="evidence" value="ECO:0007669"/>
    <property type="project" value="TreeGrafter"/>
</dbReference>
<evidence type="ECO:0000256" key="7">
    <source>
        <dbReference type="ARBA" id="ARBA00023315"/>
    </source>
</evidence>
<dbReference type="InterPro" id="IPR042104">
    <property type="entry name" value="PKS_dehydratase_sf"/>
</dbReference>
<dbReference type="InterPro" id="IPR014031">
    <property type="entry name" value="Ketoacyl_synth_C"/>
</dbReference>
<organism evidence="14 15">
    <name type="scientific">Hapsidospora chrysogenum (strain ATCC 11550 / CBS 779.69 / DSM 880 / IAM 14645 / JCM 23072 / IMI 49137)</name>
    <name type="common">Acremonium chrysogenum</name>
    <dbReference type="NCBI Taxonomy" id="857340"/>
    <lineage>
        <taxon>Eukaryota</taxon>
        <taxon>Fungi</taxon>
        <taxon>Dikarya</taxon>
        <taxon>Ascomycota</taxon>
        <taxon>Pezizomycotina</taxon>
        <taxon>Sordariomycetes</taxon>
        <taxon>Hypocreomycetidae</taxon>
        <taxon>Hypocreales</taxon>
        <taxon>Bionectriaceae</taxon>
        <taxon>Hapsidospora</taxon>
    </lineage>
</organism>
<evidence type="ECO:0000259" key="11">
    <source>
        <dbReference type="PROSITE" id="PS50075"/>
    </source>
</evidence>
<dbReference type="GO" id="GO:0006633">
    <property type="term" value="P:fatty acid biosynthetic process"/>
    <property type="evidence" value="ECO:0007669"/>
    <property type="project" value="TreeGrafter"/>
</dbReference>
<evidence type="ECO:0000256" key="9">
    <source>
        <dbReference type="PROSITE-ProRule" id="PRU01363"/>
    </source>
</evidence>
<accession>A0A086T6I0</accession>
<dbReference type="OrthoDB" id="329835at2759"/>
<feature type="compositionally biased region" description="Low complexity" evidence="10">
    <location>
        <begin position="2244"/>
        <end position="2266"/>
    </location>
</feature>
<evidence type="ECO:0000256" key="10">
    <source>
        <dbReference type="SAM" id="MobiDB-lite"/>
    </source>
</evidence>
<dbReference type="SMART" id="SM00823">
    <property type="entry name" value="PKS_PP"/>
    <property type="match status" value="1"/>
</dbReference>
<reference evidence="15" key="1">
    <citation type="journal article" date="2014" name="Genome Announc.">
        <title>Genome sequence and annotation of Acremonium chrysogenum, producer of the beta-lactam antibiotic cephalosporin C.</title>
        <authorList>
            <person name="Terfehr D."/>
            <person name="Dahlmann T.A."/>
            <person name="Specht T."/>
            <person name="Zadra I."/>
            <person name="Kuernsteiner H."/>
            <person name="Kueck U."/>
        </authorList>
    </citation>
    <scope>NUCLEOTIDE SEQUENCE [LARGE SCALE GENOMIC DNA]</scope>
    <source>
        <strain evidence="15">ATCC 11550 / CBS 779.69 / DSM 880 / IAM 14645 / JCM 23072 / IMI 49137</strain>
    </source>
</reference>
<dbReference type="InterPro" id="IPR020843">
    <property type="entry name" value="ER"/>
</dbReference>
<dbReference type="Gene3D" id="3.40.366.10">
    <property type="entry name" value="Malonyl-Coenzyme A Acyl Carrier Protein, domain 2"/>
    <property type="match status" value="1"/>
</dbReference>
<evidence type="ECO:0000313" key="15">
    <source>
        <dbReference type="Proteomes" id="UP000029964"/>
    </source>
</evidence>
<dbReference type="Pfam" id="PF13602">
    <property type="entry name" value="ADH_zinc_N_2"/>
    <property type="match status" value="1"/>
</dbReference>
<dbReference type="InterPro" id="IPR049552">
    <property type="entry name" value="PKS_DH_N"/>
</dbReference>
<dbReference type="SUPFAM" id="SSF55048">
    <property type="entry name" value="Probable ACP-binding domain of malonyl-CoA ACP transacylase"/>
    <property type="match status" value="1"/>
</dbReference>
<dbReference type="PANTHER" id="PTHR43775:SF22">
    <property type="entry name" value="SYNTHASE, PUTATIVE (JCVI)-RELATED"/>
    <property type="match status" value="1"/>
</dbReference>
<evidence type="ECO:0000256" key="2">
    <source>
        <dbReference type="ARBA" id="ARBA00022450"/>
    </source>
</evidence>
<feature type="region of interest" description="N-terminal hotdog fold" evidence="9">
    <location>
        <begin position="748"/>
        <end position="886"/>
    </location>
</feature>
<dbReference type="InterPro" id="IPR036736">
    <property type="entry name" value="ACP-like_sf"/>
</dbReference>
<dbReference type="SMART" id="SM00825">
    <property type="entry name" value="PKS_KS"/>
    <property type="match status" value="1"/>
</dbReference>
<dbReference type="InterPro" id="IPR049900">
    <property type="entry name" value="PKS_mFAS_DH"/>
</dbReference>
<dbReference type="Gene3D" id="1.10.1240.100">
    <property type="match status" value="1"/>
</dbReference>
<evidence type="ECO:0000256" key="5">
    <source>
        <dbReference type="ARBA" id="ARBA00023002"/>
    </source>
</evidence>
<dbReference type="SMART" id="SM00826">
    <property type="entry name" value="PKS_DH"/>
    <property type="match status" value="1"/>
</dbReference>
<dbReference type="PROSITE" id="PS00440">
    <property type="entry name" value="ACYLTRANSF_C_2"/>
    <property type="match status" value="1"/>
</dbReference>
<keyword evidence="5" id="KW-0560">Oxidoreductase</keyword>
<evidence type="ECO:0000256" key="6">
    <source>
        <dbReference type="ARBA" id="ARBA00023268"/>
    </source>
</evidence>
<dbReference type="SMART" id="SM00827">
    <property type="entry name" value="PKS_AT"/>
    <property type="match status" value="1"/>
</dbReference>
<dbReference type="InterPro" id="IPR042231">
    <property type="entry name" value="Cho/carn_acyl_trans_2"/>
</dbReference>
<feature type="active site" description="Proton donor; for dehydratase activity" evidence="9">
    <location>
        <position position="982"/>
    </location>
</feature>
<feature type="compositionally biased region" description="Polar residues" evidence="10">
    <location>
        <begin position="245"/>
        <end position="263"/>
    </location>
</feature>
<dbReference type="InterPro" id="IPR013968">
    <property type="entry name" value="PKS_KR"/>
</dbReference>
<dbReference type="InterPro" id="IPR023213">
    <property type="entry name" value="CAT-like_dom_sf"/>
</dbReference>
<evidence type="ECO:0000256" key="3">
    <source>
        <dbReference type="ARBA" id="ARBA00022553"/>
    </source>
</evidence>
<dbReference type="InterPro" id="IPR049551">
    <property type="entry name" value="PKS_DH_C"/>
</dbReference>
<dbReference type="InterPro" id="IPR011032">
    <property type="entry name" value="GroES-like_sf"/>
</dbReference>
<dbReference type="SUPFAM" id="SSF51735">
    <property type="entry name" value="NAD(P)-binding Rossmann-fold domains"/>
    <property type="match status" value="2"/>
</dbReference>
<dbReference type="CDD" id="cd05195">
    <property type="entry name" value="enoyl_red"/>
    <property type="match status" value="1"/>
</dbReference>
<dbReference type="InterPro" id="IPR016039">
    <property type="entry name" value="Thiolase-like"/>
</dbReference>
<dbReference type="Gene3D" id="3.30.559.10">
    <property type="entry name" value="Chloramphenicol acetyltransferase-like domain"/>
    <property type="match status" value="1"/>
</dbReference>
<dbReference type="Pfam" id="PF22621">
    <property type="entry name" value="CurL-like_PKS_C"/>
    <property type="match status" value="1"/>
</dbReference>
<dbReference type="SMART" id="SM00829">
    <property type="entry name" value="PKS_ER"/>
    <property type="match status" value="1"/>
</dbReference>
<dbReference type="InterPro" id="IPR016036">
    <property type="entry name" value="Malonyl_transacylase_ACP-bd"/>
</dbReference>
<dbReference type="SUPFAM" id="SSF52777">
    <property type="entry name" value="CoA-dependent acyltransferases"/>
    <property type="match status" value="2"/>
</dbReference>
<evidence type="ECO:0000256" key="8">
    <source>
        <dbReference type="PIRSR" id="PIRSR600542-1"/>
    </source>
</evidence>
<dbReference type="SUPFAM" id="SSF50129">
    <property type="entry name" value="GroES-like"/>
    <property type="match status" value="1"/>
</dbReference>
<dbReference type="Pfam" id="PF00109">
    <property type="entry name" value="ketoacyl-synt"/>
    <property type="match status" value="1"/>
</dbReference>
<dbReference type="InterPro" id="IPR020806">
    <property type="entry name" value="PKS_PP-bd"/>
</dbReference>